<accession>A0A087ANM4</accession>
<comment type="subunit">
    <text evidence="2 5">Part of the 50S ribosomal subunit.</text>
</comment>
<evidence type="ECO:0000256" key="1">
    <source>
        <dbReference type="ARBA" id="ARBA00007594"/>
    </source>
</evidence>
<comment type="caution">
    <text evidence="8">The sequence shown here is derived from an EMBL/GenBank/DDBJ whole genome shotgun (WGS) entry which is preliminary data.</text>
</comment>
<dbReference type="CDD" id="cd01658">
    <property type="entry name" value="Ribosomal_L30"/>
    <property type="match status" value="1"/>
</dbReference>
<dbReference type="NCBIfam" id="TIGR01308">
    <property type="entry name" value="rpmD_bact"/>
    <property type="match status" value="1"/>
</dbReference>
<evidence type="ECO:0000256" key="6">
    <source>
        <dbReference type="RuleBase" id="RU003734"/>
    </source>
</evidence>
<dbReference type="SUPFAM" id="SSF55129">
    <property type="entry name" value="Ribosomal protein L30p/L7e"/>
    <property type="match status" value="1"/>
</dbReference>
<dbReference type="HAMAP" id="MF_01371_B">
    <property type="entry name" value="Ribosomal_uL30_B"/>
    <property type="match status" value="1"/>
</dbReference>
<dbReference type="GO" id="GO:0006412">
    <property type="term" value="P:translation"/>
    <property type="evidence" value="ECO:0007669"/>
    <property type="project" value="UniProtKB-UniRule"/>
</dbReference>
<dbReference type="InterPro" id="IPR005996">
    <property type="entry name" value="Ribosomal_uL30_bac-type"/>
</dbReference>
<reference evidence="8 9" key="1">
    <citation type="submission" date="2014-03" db="EMBL/GenBank/DDBJ databases">
        <title>Genomics of Bifidobacteria.</title>
        <authorList>
            <person name="Ventura M."/>
            <person name="Milani C."/>
            <person name="Lugli G.A."/>
        </authorList>
    </citation>
    <scope>NUCLEOTIDE SEQUENCE [LARGE SCALE GENOMIC DNA]</scope>
    <source>
        <strain evidence="8 9">LMG 11586</strain>
    </source>
</reference>
<evidence type="ECO:0000313" key="8">
    <source>
        <dbReference type="EMBL" id="KFI60374.1"/>
    </source>
</evidence>
<dbReference type="PANTHER" id="PTHR15892">
    <property type="entry name" value="MITOCHONDRIAL RIBOSOMAL PROTEIN L30"/>
    <property type="match status" value="1"/>
</dbReference>
<evidence type="ECO:0000256" key="4">
    <source>
        <dbReference type="ARBA" id="ARBA00023274"/>
    </source>
</evidence>
<dbReference type="FunFam" id="3.30.1390.20:FF:000001">
    <property type="entry name" value="50S ribosomal protein L30"/>
    <property type="match status" value="1"/>
</dbReference>
<dbReference type="Proteomes" id="UP000029046">
    <property type="component" value="Unassembled WGS sequence"/>
</dbReference>
<dbReference type="InterPro" id="IPR036919">
    <property type="entry name" value="Ribo_uL30_ferredoxin-like_sf"/>
</dbReference>
<dbReference type="Gene3D" id="3.30.1390.20">
    <property type="entry name" value="Ribosomal protein L30, ferredoxin-like fold domain"/>
    <property type="match status" value="1"/>
</dbReference>
<protein>
    <recommendedName>
        <fullName evidence="5">Large ribosomal subunit protein uL30</fullName>
    </recommendedName>
</protein>
<dbReference type="GO" id="GO:0003735">
    <property type="term" value="F:structural constituent of ribosome"/>
    <property type="evidence" value="ECO:0007669"/>
    <property type="project" value="InterPro"/>
</dbReference>
<dbReference type="InterPro" id="IPR018038">
    <property type="entry name" value="Ribosomal_uL30_CS"/>
</dbReference>
<dbReference type="eggNOG" id="COG1841">
    <property type="taxonomic scope" value="Bacteria"/>
</dbReference>
<name>A0A087ANM4_9BIFI</name>
<keyword evidence="3 5" id="KW-0689">Ribosomal protein</keyword>
<keyword evidence="4 5" id="KW-0687">Ribonucleoprotein</keyword>
<dbReference type="RefSeq" id="WP_033505231.1">
    <property type="nucleotide sequence ID" value="NZ_JGYX01000005.1"/>
</dbReference>
<evidence type="ECO:0000256" key="3">
    <source>
        <dbReference type="ARBA" id="ARBA00022980"/>
    </source>
</evidence>
<evidence type="ECO:0000259" key="7">
    <source>
        <dbReference type="Pfam" id="PF00327"/>
    </source>
</evidence>
<comment type="similarity">
    <text evidence="1 5 6">Belongs to the universal ribosomal protein uL30 family.</text>
</comment>
<sequence>MAKNLKITLVHSTIGSKPAHRATVQTLGLRKIGQSVVREDTPGNRGLVNAVRHLVTVEEVD</sequence>
<dbReference type="PANTHER" id="PTHR15892:SF2">
    <property type="entry name" value="LARGE RIBOSOMAL SUBUNIT PROTEIN UL30M"/>
    <property type="match status" value="1"/>
</dbReference>
<dbReference type="InterPro" id="IPR016082">
    <property type="entry name" value="Ribosomal_uL30_ferredoxin-like"/>
</dbReference>
<dbReference type="Pfam" id="PF00327">
    <property type="entry name" value="Ribosomal_L30"/>
    <property type="match status" value="1"/>
</dbReference>
<keyword evidence="9" id="KW-1185">Reference proteome</keyword>
<dbReference type="GO" id="GO:0022625">
    <property type="term" value="C:cytosolic large ribosomal subunit"/>
    <property type="evidence" value="ECO:0007669"/>
    <property type="project" value="TreeGrafter"/>
</dbReference>
<dbReference type="OrthoDB" id="9812790at2"/>
<dbReference type="EMBL" id="JGYX01000005">
    <property type="protein sequence ID" value="KFI60374.1"/>
    <property type="molecule type" value="Genomic_DNA"/>
</dbReference>
<evidence type="ECO:0000256" key="5">
    <source>
        <dbReference type="HAMAP-Rule" id="MF_01371"/>
    </source>
</evidence>
<proteinExistence type="inferred from homology"/>
<gene>
    <name evidence="5" type="primary">rpmD</name>
    <name evidence="8" type="ORF">BIGA_0963</name>
</gene>
<dbReference type="PIRSF" id="PIRSF002211">
    <property type="entry name" value="Ribosomal_L30_bac-type"/>
    <property type="match status" value="1"/>
</dbReference>
<evidence type="ECO:0000313" key="9">
    <source>
        <dbReference type="Proteomes" id="UP000029046"/>
    </source>
</evidence>
<feature type="domain" description="Large ribosomal subunit protein uL30-like ferredoxin-like fold" evidence="7">
    <location>
        <begin position="5"/>
        <end position="55"/>
    </location>
</feature>
<organism evidence="8 9">
    <name type="scientific">Bifidobacterium pullorum subsp. gallinarum</name>
    <dbReference type="NCBI Taxonomy" id="78344"/>
    <lineage>
        <taxon>Bacteria</taxon>
        <taxon>Bacillati</taxon>
        <taxon>Actinomycetota</taxon>
        <taxon>Actinomycetes</taxon>
        <taxon>Bifidobacteriales</taxon>
        <taxon>Bifidobacteriaceae</taxon>
        <taxon>Bifidobacterium</taxon>
    </lineage>
</organism>
<dbReference type="PROSITE" id="PS00634">
    <property type="entry name" value="RIBOSOMAL_L30"/>
    <property type="match status" value="1"/>
</dbReference>
<evidence type="ECO:0000256" key="2">
    <source>
        <dbReference type="ARBA" id="ARBA00011838"/>
    </source>
</evidence>
<dbReference type="AlphaFoldDB" id="A0A087ANM4"/>